<evidence type="ECO:0000256" key="5">
    <source>
        <dbReference type="ARBA" id="ARBA00022833"/>
    </source>
</evidence>
<evidence type="ECO:0000313" key="10">
    <source>
        <dbReference type="EMBL" id="MFD2756493.1"/>
    </source>
</evidence>
<feature type="domain" description="Peptidase M14" evidence="9">
    <location>
        <begin position="112"/>
        <end position="364"/>
    </location>
</feature>
<dbReference type="Pfam" id="PF00246">
    <property type="entry name" value="Peptidase_M14"/>
    <property type="match status" value="1"/>
</dbReference>
<proteinExistence type="inferred from homology"/>
<dbReference type="SUPFAM" id="SSF53187">
    <property type="entry name" value="Zn-dependent exopeptidases"/>
    <property type="match status" value="1"/>
</dbReference>
<evidence type="ECO:0000256" key="8">
    <source>
        <dbReference type="SAM" id="MobiDB-lite"/>
    </source>
</evidence>
<evidence type="ECO:0000256" key="3">
    <source>
        <dbReference type="ARBA" id="ARBA00022670"/>
    </source>
</evidence>
<dbReference type="PROSITE" id="PS52035">
    <property type="entry name" value="PEPTIDASE_M14"/>
    <property type="match status" value="1"/>
</dbReference>
<evidence type="ECO:0000256" key="7">
    <source>
        <dbReference type="PROSITE-ProRule" id="PRU01379"/>
    </source>
</evidence>
<evidence type="ECO:0000256" key="2">
    <source>
        <dbReference type="ARBA" id="ARBA00005988"/>
    </source>
</evidence>
<keyword evidence="5" id="KW-0862">Zinc</keyword>
<feature type="region of interest" description="Disordered" evidence="8">
    <location>
        <begin position="46"/>
        <end position="102"/>
    </location>
</feature>
<evidence type="ECO:0000256" key="4">
    <source>
        <dbReference type="ARBA" id="ARBA00022801"/>
    </source>
</evidence>
<name>A0ABW5UU81_9BURK</name>
<keyword evidence="11" id="KW-1185">Reference proteome</keyword>
<dbReference type="PANTHER" id="PTHR11705">
    <property type="entry name" value="PROTEASE FAMILY M14 CARBOXYPEPTIDASE A,B"/>
    <property type="match status" value="1"/>
</dbReference>
<keyword evidence="3" id="KW-0645">Protease</keyword>
<reference evidence="11" key="1">
    <citation type="journal article" date="2019" name="Int. J. Syst. Evol. Microbiol.">
        <title>The Global Catalogue of Microorganisms (GCM) 10K type strain sequencing project: providing services to taxonomists for standard genome sequencing and annotation.</title>
        <authorList>
            <consortium name="The Broad Institute Genomics Platform"/>
            <consortium name="The Broad Institute Genome Sequencing Center for Infectious Disease"/>
            <person name="Wu L."/>
            <person name="Ma J."/>
        </authorList>
    </citation>
    <scope>NUCLEOTIDE SEQUENCE [LARGE SCALE GENOMIC DNA]</scope>
    <source>
        <strain evidence="11">TISTR 1906</strain>
    </source>
</reference>
<keyword evidence="4" id="KW-0378">Hydrolase</keyword>
<evidence type="ECO:0000256" key="6">
    <source>
        <dbReference type="ARBA" id="ARBA00023049"/>
    </source>
</evidence>
<organism evidence="10 11">
    <name type="scientific">Comamonas terrae</name>
    <dbReference type="NCBI Taxonomy" id="673548"/>
    <lineage>
        <taxon>Bacteria</taxon>
        <taxon>Pseudomonadati</taxon>
        <taxon>Pseudomonadota</taxon>
        <taxon>Betaproteobacteria</taxon>
        <taxon>Burkholderiales</taxon>
        <taxon>Comamonadaceae</taxon>
        <taxon>Comamonas</taxon>
    </lineage>
</organism>
<comment type="caution">
    <text evidence="10">The sequence shown here is derived from an EMBL/GenBank/DDBJ whole genome shotgun (WGS) entry which is preliminary data.</text>
</comment>
<evidence type="ECO:0000313" key="11">
    <source>
        <dbReference type="Proteomes" id="UP001597463"/>
    </source>
</evidence>
<dbReference type="Gene3D" id="3.40.630.10">
    <property type="entry name" value="Zn peptidases"/>
    <property type="match status" value="1"/>
</dbReference>
<sequence>MTLPSTSAPPHAVRHARAWRSGVLRLTAVGAAALVTACANVQLPPWPGSAPQPQAARPATPPPAQPATGATAQPVVPGPQLTPLPYNPAIEARFPDPSVRYDTPGLNNPRQQFTTQAEMSSWLQALAARSQGSGTTLGLLNIGSSQHGTPIQALVATRADNIQASSLNSSGRPTALLVAQQHGDEPAGAEALLVIARELAPGGLLAPLLQQINVVVVPRANPDGAATASHLTADGTDLAHDHLLLSTPEARALATLVRDYRPAAVVDLHEYAAAGQFLQKYQAVQSYDALLQYASTANAHEFVTKAAREWYVQPVRSALSQAGLSNEWFYRTSAQPDDKSVSMASLVPDTLANTSSLKNAAALFVSSRGSDLGATHIQRRVHTLVTAATSALRATAEKARNLNQVEEFVARDVSSLACRQQLTVQAEQTPEQRSIAMLQAGTGAEQQARLDWNSSLQIKASQTRARPCGYLISAEARQAVERLRQLGLQVQQIAEPGQVLADSYQEARHAGSSAALVLTRGSLDAPAGSYYLSLNQPKAHLATAALEPDTPYSYVSKGLIASTADIARVVATPSVVFDEDDD</sequence>
<feature type="compositionally biased region" description="Pro residues" evidence="8">
    <location>
        <begin position="76"/>
        <end position="86"/>
    </location>
</feature>
<evidence type="ECO:0000259" key="9">
    <source>
        <dbReference type="PROSITE" id="PS52035"/>
    </source>
</evidence>
<dbReference type="RefSeq" id="WP_066470842.1">
    <property type="nucleotide sequence ID" value="NZ_BCNT01000001.1"/>
</dbReference>
<comment type="cofactor">
    <cofactor evidence="1">
        <name>Zn(2+)</name>
        <dbReference type="ChEBI" id="CHEBI:29105"/>
    </cofactor>
</comment>
<comment type="caution">
    <text evidence="7">Lacks conserved residue(s) required for the propagation of feature annotation.</text>
</comment>
<protein>
    <submittedName>
        <fullName evidence="10">M14 family metallopeptidase</fullName>
    </submittedName>
</protein>
<evidence type="ECO:0000256" key="1">
    <source>
        <dbReference type="ARBA" id="ARBA00001947"/>
    </source>
</evidence>
<dbReference type="PANTHER" id="PTHR11705:SF143">
    <property type="entry name" value="SLL0236 PROTEIN"/>
    <property type="match status" value="1"/>
</dbReference>
<dbReference type="CDD" id="cd06242">
    <property type="entry name" value="M14-like"/>
    <property type="match status" value="1"/>
</dbReference>
<dbReference type="InterPro" id="IPR000834">
    <property type="entry name" value="Peptidase_M14"/>
</dbReference>
<gene>
    <name evidence="10" type="ORF">ACFSW6_20665</name>
</gene>
<keyword evidence="6" id="KW-0482">Metalloprotease</keyword>
<accession>A0ABW5UU81</accession>
<comment type="similarity">
    <text evidence="2 7">Belongs to the peptidase M14 family.</text>
</comment>
<dbReference type="Proteomes" id="UP001597463">
    <property type="component" value="Unassembled WGS sequence"/>
</dbReference>
<dbReference type="EMBL" id="JBHUMV010000011">
    <property type="protein sequence ID" value="MFD2756493.1"/>
    <property type="molecule type" value="Genomic_DNA"/>
</dbReference>